<dbReference type="CDD" id="cd07067">
    <property type="entry name" value="HP_PGM_like"/>
    <property type="match status" value="1"/>
</dbReference>
<dbReference type="EMBL" id="JBHLTG010000009">
    <property type="protein sequence ID" value="MFC0681686.1"/>
    <property type="molecule type" value="Genomic_DNA"/>
</dbReference>
<dbReference type="SUPFAM" id="SSF53254">
    <property type="entry name" value="Phosphoglycerate mutase-like"/>
    <property type="match status" value="1"/>
</dbReference>
<dbReference type="RefSeq" id="WP_386674760.1">
    <property type="nucleotide sequence ID" value="NZ_JBHLTG010000009.1"/>
</dbReference>
<dbReference type="InterPro" id="IPR050275">
    <property type="entry name" value="PGM_Phosphatase"/>
</dbReference>
<dbReference type="Proteomes" id="UP001589896">
    <property type="component" value="Unassembled WGS sequence"/>
</dbReference>
<dbReference type="PANTHER" id="PTHR48100">
    <property type="entry name" value="BROAD-SPECIFICITY PHOSPHATASE YOR283W-RELATED"/>
    <property type="match status" value="1"/>
</dbReference>
<dbReference type="SMART" id="SM00855">
    <property type="entry name" value="PGAM"/>
    <property type="match status" value="1"/>
</dbReference>
<dbReference type="Gene3D" id="3.40.50.1240">
    <property type="entry name" value="Phosphoglycerate mutase-like"/>
    <property type="match status" value="1"/>
</dbReference>
<keyword evidence="2" id="KW-1185">Reference proteome</keyword>
<dbReference type="InterPro" id="IPR029033">
    <property type="entry name" value="His_PPase_superfam"/>
</dbReference>
<comment type="caution">
    <text evidence="1">The sequence shown here is derived from an EMBL/GenBank/DDBJ whole genome shotgun (WGS) entry which is preliminary data.</text>
</comment>
<evidence type="ECO:0000313" key="1">
    <source>
        <dbReference type="EMBL" id="MFC0681686.1"/>
    </source>
</evidence>
<organism evidence="1 2">
    <name type="scientific">Lysobacter korlensis</name>
    <dbReference type="NCBI Taxonomy" id="553636"/>
    <lineage>
        <taxon>Bacteria</taxon>
        <taxon>Pseudomonadati</taxon>
        <taxon>Pseudomonadota</taxon>
        <taxon>Gammaproteobacteria</taxon>
        <taxon>Lysobacterales</taxon>
        <taxon>Lysobacteraceae</taxon>
        <taxon>Lysobacter</taxon>
    </lineage>
</organism>
<accession>A0ABV6RXH7</accession>
<dbReference type="PANTHER" id="PTHR48100:SF58">
    <property type="entry name" value="PE-PGRS FAMILY PROTEIN PE_PGRS11"/>
    <property type="match status" value="1"/>
</dbReference>
<evidence type="ECO:0000313" key="2">
    <source>
        <dbReference type="Proteomes" id="UP001589896"/>
    </source>
</evidence>
<proteinExistence type="predicted"/>
<dbReference type="InterPro" id="IPR001345">
    <property type="entry name" value="PG/BPGM_mutase_AS"/>
</dbReference>
<gene>
    <name evidence="1" type="ORF">ACFFGH_27970</name>
</gene>
<dbReference type="PROSITE" id="PS00175">
    <property type="entry name" value="PG_MUTASE"/>
    <property type="match status" value="1"/>
</dbReference>
<dbReference type="Pfam" id="PF00300">
    <property type="entry name" value="His_Phos_1"/>
    <property type="match status" value="1"/>
</dbReference>
<name>A0ABV6RXH7_9GAMM</name>
<reference evidence="1 2" key="1">
    <citation type="submission" date="2024-09" db="EMBL/GenBank/DDBJ databases">
        <authorList>
            <person name="Sun Q."/>
            <person name="Mori K."/>
        </authorList>
    </citation>
    <scope>NUCLEOTIDE SEQUENCE [LARGE SCALE GENOMIC DNA]</scope>
    <source>
        <strain evidence="1 2">KCTC 23076</strain>
    </source>
</reference>
<protein>
    <submittedName>
        <fullName evidence="1">Histidine phosphatase family protein</fullName>
    </submittedName>
</protein>
<dbReference type="InterPro" id="IPR013078">
    <property type="entry name" value="His_Pase_superF_clade-1"/>
</dbReference>
<sequence length="218" mass="23114">MRLLLIRHGQTPSNVLGALDTAHPGAPLTELGLAQAAAIPRALRDEQVDAVFASTLLRTQLTAEPLARHVGVETKVRDGLHEIEAGSLEMRTDRQSQHTYMGTVLSWGAGDLSARFPGGPSGSEFFDRYDAAIERIADEHDGTVAVFSHGAAIRVWVAGRARNISARFAAENHLENTGVVVLNGDPGLGWIAESWTGVPLGGPLLEDVAADDPTGEAV</sequence>